<reference evidence="2 3" key="1">
    <citation type="submission" date="2019-02" db="EMBL/GenBank/DDBJ databases">
        <title>Deep-cultivation of Planctomycetes and their phenomic and genomic characterization uncovers novel biology.</title>
        <authorList>
            <person name="Wiegand S."/>
            <person name="Jogler M."/>
            <person name="Boedeker C."/>
            <person name="Pinto D."/>
            <person name="Vollmers J."/>
            <person name="Rivas-Marin E."/>
            <person name="Kohn T."/>
            <person name="Peeters S.H."/>
            <person name="Heuer A."/>
            <person name="Rast P."/>
            <person name="Oberbeckmann S."/>
            <person name="Bunk B."/>
            <person name="Jeske O."/>
            <person name="Meyerdierks A."/>
            <person name="Storesund J.E."/>
            <person name="Kallscheuer N."/>
            <person name="Luecker S."/>
            <person name="Lage O.M."/>
            <person name="Pohl T."/>
            <person name="Merkel B.J."/>
            <person name="Hornburger P."/>
            <person name="Mueller R.-W."/>
            <person name="Bruemmer F."/>
            <person name="Labrenz M."/>
            <person name="Spormann A.M."/>
            <person name="Op Den Camp H."/>
            <person name="Overmann J."/>
            <person name="Amann R."/>
            <person name="Jetten M.S.M."/>
            <person name="Mascher T."/>
            <person name="Medema M.H."/>
            <person name="Devos D.P."/>
            <person name="Kaster A.-K."/>
            <person name="Ovreas L."/>
            <person name="Rohde M."/>
            <person name="Galperin M.Y."/>
            <person name="Jogler C."/>
        </authorList>
    </citation>
    <scope>NUCLEOTIDE SEQUENCE [LARGE SCALE GENOMIC DNA]</scope>
    <source>
        <strain evidence="2 3">Pla111</strain>
    </source>
</reference>
<comment type="caution">
    <text evidence="2">The sequence shown here is derived from an EMBL/GenBank/DDBJ whole genome shotgun (WGS) entry which is preliminary data.</text>
</comment>
<dbReference type="Proteomes" id="UP000318995">
    <property type="component" value="Unassembled WGS sequence"/>
</dbReference>
<dbReference type="AlphaFoldDB" id="A0A5C5WE19"/>
<dbReference type="InterPro" id="IPR013022">
    <property type="entry name" value="Xyl_isomerase-like_TIM-brl"/>
</dbReference>
<protein>
    <submittedName>
        <fullName evidence="2">Xylose isomerase-like TIM barrel</fullName>
    </submittedName>
</protein>
<dbReference type="Pfam" id="PF01261">
    <property type="entry name" value="AP_endonuc_2"/>
    <property type="match status" value="1"/>
</dbReference>
<keyword evidence="2" id="KW-0413">Isomerase</keyword>
<evidence type="ECO:0000313" key="2">
    <source>
        <dbReference type="EMBL" id="TWT48295.1"/>
    </source>
</evidence>
<dbReference type="Gene3D" id="3.20.20.150">
    <property type="entry name" value="Divalent-metal-dependent TIM barrel enzymes"/>
    <property type="match status" value="1"/>
</dbReference>
<evidence type="ECO:0000313" key="3">
    <source>
        <dbReference type="Proteomes" id="UP000318995"/>
    </source>
</evidence>
<dbReference type="EMBL" id="SJPH01000001">
    <property type="protein sequence ID" value="TWT48295.1"/>
    <property type="molecule type" value="Genomic_DNA"/>
</dbReference>
<dbReference type="InterPro" id="IPR050312">
    <property type="entry name" value="IolE/XylAMocC-like"/>
</dbReference>
<proteinExistence type="predicted"/>
<dbReference type="PANTHER" id="PTHR12110">
    <property type="entry name" value="HYDROXYPYRUVATE ISOMERASE"/>
    <property type="match status" value="1"/>
</dbReference>
<sequence>MSLSVELSGFADETSQTKAAPEQFAAMAALGFRRYTLRFIDLGSGVKNAMDLTKAELKELLKLQTRFGLSVATLGSPIGKVKLLDKDDGSGNRYVPFQQYLKKDVAKACDLAETLGTRLVRGFSFYHPKGTDPAEHLPQAVDQLGAIAEACAARGQVFGLEVEANLVGQSGPLLREIHKRVNHPAMVLIFDAGNLLTQGYSPDESFEQYEAMRAGLGWIHIKDYRPIKTTTRGGHIDEDALSDYQPVSTGSGVYERVLRDLLETGPAIERRLKKLGLPGLLLDLEPHVRGGGQFGGYSGPDGMGVALRGLCAMLDYLGVGYDLRGRADLV</sequence>
<dbReference type="GO" id="GO:0016853">
    <property type="term" value="F:isomerase activity"/>
    <property type="evidence" value="ECO:0007669"/>
    <property type="project" value="UniProtKB-KW"/>
</dbReference>
<evidence type="ECO:0000259" key="1">
    <source>
        <dbReference type="Pfam" id="PF01261"/>
    </source>
</evidence>
<feature type="domain" description="Xylose isomerase-like TIM barrel" evidence="1">
    <location>
        <begin position="24"/>
        <end position="265"/>
    </location>
</feature>
<accession>A0A5C5WE19</accession>
<dbReference type="PANTHER" id="PTHR12110:SF53">
    <property type="entry name" value="BLR5974 PROTEIN"/>
    <property type="match status" value="1"/>
</dbReference>
<name>A0A5C5WE19_9BACT</name>
<gene>
    <name evidence="2" type="ORF">Pla111_00570</name>
</gene>
<dbReference type="SUPFAM" id="SSF51658">
    <property type="entry name" value="Xylose isomerase-like"/>
    <property type="match status" value="1"/>
</dbReference>
<dbReference type="RefSeq" id="WP_231930504.1">
    <property type="nucleotide sequence ID" value="NZ_SJPH01000001.1"/>
</dbReference>
<dbReference type="InterPro" id="IPR036237">
    <property type="entry name" value="Xyl_isomerase-like_sf"/>
</dbReference>
<organism evidence="2 3">
    <name type="scientific">Botrimarina hoheduenensis</name>
    <dbReference type="NCBI Taxonomy" id="2528000"/>
    <lineage>
        <taxon>Bacteria</taxon>
        <taxon>Pseudomonadati</taxon>
        <taxon>Planctomycetota</taxon>
        <taxon>Planctomycetia</taxon>
        <taxon>Pirellulales</taxon>
        <taxon>Lacipirellulaceae</taxon>
        <taxon>Botrimarina</taxon>
    </lineage>
</organism>
<keyword evidence="3" id="KW-1185">Reference proteome</keyword>